<dbReference type="GO" id="GO:0070403">
    <property type="term" value="F:NAD+ binding"/>
    <property type="evidence" value="ECO:0007669"/>
    <property type="project" value="TreeGrafter"/>
</dbReference>
<dbReference type="InterPro" id="IPR050812">
    <property type="entry name" value="Preph/Arog_dehydrog"/>
</dbReference>
<protein>
    <submittedName>
        <fullName evidence="3">Prephenate dehydrogenase</fullName>
    </submittedName>
</protein>
<dbReference type="PROSITE" id="PS51176">
    <property type="entry name" value="PDH_ADH"/>
    <property type="match status" value="1"/>
</dbReference>
<dbReference type="RefSeq" id="WP_092814943.1">
    <property type="nucleotide sequence ID" value="NZ_FNWU01000001.1"/>
</dbReference>
<feature type="domain" description="Prephenate/arogenate dehydrogenase" evidence="2">
    <location>
        <begin position="1"/>
        <end position="262"/>
    </location>
</feature>
<dbReference type="InterPro" id="IPR003099">
    <property type="entry name" value="Prephen_DH"/>
</dbReference>
<dbReference type="GO" id="GO:0008977">
    <property type="term" value="F:prephenate dehydrogenase (NAD+) activity"/>
    <property type="evidence" value="ECO:0007669"/>
    <property type="project" value="InterPro"/>
</dbReference>
<keyword evidence="4" id="KW-1185">Reference proteome</keyword>
<dbReference type="PANTHER" id="PTHR21363">
    <property type="entry name" value="PREPHENATE DEHYDROGENASE"/>
    <property type="match status" value="1"/>
</dbReference>
<keyword evidence="1" id="KW-0560">Oxidoreductase</keyword>
<proteinExistence type="predicted"/>
<dbReference type="SUPFAM" id="SSF48179">
    <property type="entry name" value="6-phosphogluconate dehydrogenase C-terminal domain-like"/>
    <property type="match status" value="1"/>
</dbReference>
<sequence length="262" mass="27367">MELLVVGAGEMGRWIADTVASAEAITEPAVSFTDLDVERARDAAADRDARALEASAVTATADGFEVVCLAVPISAVPDAVAAYADVAEGAMIDVSGAMAEPIAAMRDHLDPDVERASLHPLFAPPRVPGNVAAVVDRDGPRVTAVLEAIEAGGNDVFETTPAEHDEAMETVQAGAHAAILAWRLAGADVREEFHTPVSAGLEDLADTVTEGAPEVYAEIQRAFDGADDVADAAREIAEADASAFAELYEHARGEGTERERHE</sequence>
<dbReference type="AlphaFoldDB" id="A0A1H6I305"/>
<dbReference type="Pfam" id="PF03807">
    <property type="entry name" value="F420_oxidored"/>
    <property type="match status" value="1"/>
</dbReference>
<dbReference type="GO" id="GO:0006571">
    <property type="term" value="P:tyrosine biosynthetic process"/>
    <property type="evidence" value="ECO:0007669"/>
    <property type="project" value="InterPro"/>
</dbReference>
<evidence type="ECO:0000259" key="2">
    <source>
        <dbReference type="PROSITE" id="PS51176"/>
    </source>
</evidence>
<dbReference type="Proteomes" id="UP000199215">
    <property type="component" value="Unassembled WGS sequence"/>
</dbReference>
<gene>
    <name evidence="3" type="ORF">SAMN05192561_101949</name>
</gene>
<dbReference type="InterPro" id="IPR008927">
    <property type="entry name" value="6-PGluconate_DH-like_C_sf"/>
</dbReference>
<dbReference type="InterPro" id="IPR028939">
    <property type="entry name" value="P5C_Rdtase_cat_N"/>
</dbReference>
<evidence type="ECO:0000313" key="4">
    <source>
        <dbReference type="Proteomes" id="UP000199215"/>
    </source>
</evidence>
<accession>A0A1H6I305</accession>
<evidence type="ECO:0000313" key="3">
    <source>
        <dbReference type="EMBL" id="SEH42788.1"/>
    </source>
</evidence>
<reference evidence="3 4" key="1">
    <citation type="submission" date="2016-10" db="EMBL/GenBank/DDBJ databases">
        <authorList>
            <person name="de Groot N.N."/>
        </authorList>
    </citation>
    <scope>NUCLEOTIDE SEQUENCE [LARGE SCALE GENOMIC DNA]</scope>
    <source>
        <strain evidence="3 4">IBRC-M10418</strain>
    </source>
</reference>
<dbReference type="InterPro" id="IPR036291">
    <property type="entry name" value="NAD(P)-bd_dom_sf"/>
</dbReference>
<dbReference type="EMBL" id="FNWU01000001">
    <property type="protein sequence ID" value="SEH42788.1"/>
    <property type="molecule type" value="Genomic_DNA"/>
</dbReference>
<dbReference type="OrthoDB" id="24743at2157"/>
<dbReference type="GO" id="GO:0004665">
    <property type="term" value="F:prephenate dehydrogenase (NADP+) activity"/>
    <property type="evidence" value="ECO:0007669"/>
    <property type="project" value="InterPro"/>
</dbReference>
<dbReference type="STRING" id="1267564.SAMN05192561_101949"/>
<name>A0A1H6I305_9EURY</name>
<dbReference type="Gene3D" id="3.40.50.720">
    <property type="entry name" value="NAD(P)-binding Rossmann-like Domain"/>
    <property type="match status" value="1"/>
</dbReference>
<organism evidence="3 4">
    <name type="scientific">Halopenitus malekzadehii</name>
    <dbReference type="NCBI Taxonomy" id="1267564"/>
    <lineage>
        <taxon>Archaea</taxon>
        <taxon>Methanobacteriati</taxon>
        <taxon>Methanobacteriota</taxon>
        <taxon>Stenosarchaea group</taxon>
        <taxon>Halobacteria</taxon>
        <taxon>Halobacteriales</taxon>
        <taxon>Haloferacaceae</taxon>
        <taxon>Halopenitus</taxon>
    </lineage>
</organism>
<dbReference type="SUPFAM" id="SSF51735">
    <property type="entry name" value="NAD(P)-binding Rossmann-fold domains"/>
    <property type="match status" value="1"/>
</dbReference>
<evidence type="ECO:0000256" key="1">
    <source>
        <dbReference type="ARBA" id="ARBA00023002"/>
    </source>
</evidence>
<dbReference type="PANTHER" id="PTHR21363:SF0">
    <property type="entry name" value="PREPHENATE DEHYDROGENASE [NADP(+)]"/>
    <property type="match status" value="1"/>
</dbReference>